<evidence type="ECO:0000256" key="1">
    <source>
        <dbReference type="ARBA" id="ARBA00023054"/>
    </source>
</evidence>
<feature type="compositionally biased region" description="Low complexity" evidence="2">
    <location>
        <begin position="592"/>
        <end position="601"/>
    </location>
</feature>
<dbReference type="PANTHER" id="PTHR31342:SF16">
    <property type="entry name" value="TALIN_MIDDLE DOMAIN-CONTAINING PROTEIN"/>
    <property type="match status" value="1"/>
</dbReference>
<protein>
    <recommendedName>
        <fullName evidence="5">Hydroxyproline-rich glycoprotein family protein</fullName>
    </recommendedName>
</protein>
<evidence type="ECO:0000313" key="3">
    <source>
        <dbReference type="EMBL" id="CAI0468554.1"/>
    </source>
</evidence>
<feature type="compositionally biased region" description="Pro residues" evidence="2">
    <location>
        <begin position="602"/>
        <end position="612"/>
    </location>
</feature>
<comment type="caution">
    <text evidence="3">The sequence shown here is derived from an EMBL/GenBank/DDBJ whole genome shotgun (WGS) entry which is preliminary data.</text>
</comment>
<dbReference type="PANTHER" id="PTHR31342">
    <property type="entry name" value="PROTEIN CHUP1, CHLOROPLASTIC"/>
    <property type="match status" value="1"/>
</dbReference>
<keyword evidence="4" id="KW-1185">Reference proteome</keyword>
<evidence type="ECO:0008006" key="5">
    <source>
        <dbReference type="Google" id="ProtNLM"/>
    </source>
</evidence>
<dbReference type="Proteomes" id="UP001154282">
    <property type="component" value="Unassembled WGS sequence"/>
</dbReference>
<feature type="compositionally biased region" description="Pro residues" evidence="2">
    <location>
        <begin position="467"/>
        <end position="494"/>
    </location>
</feature>
<accession>A0AAV0PC30</accession>
<gene>
    <name evidence="3" type="ORF">LITE_LOCUS37849</name>
</gene>
<feature type="compositionally biased region" description="Pro residues" evidence="2">
    <location>
        <begin position="623"/>
        <end position="649"/>
    </location>
</feature>
<feature type="region of interest" description="Disordered" evidence="2">
    <location>
        <begin position="146"/>
        <end position="169"/>
    </location>
</feature>
<evidence type="ECO:0000313" key="4">
    <source>
        <dbReference type="Proteomes" id="UP001154282"/>
    </source>
</evidence>
<evidence type="ECO:0000256" key="2">
    <source>
        <dbReference type="SAM" id="MobiDB-lite"/>
    </source>
</evidence>
<keyword evidence="1" id="KW-0175">Coiled coil</keyword>
<feature type="compositionally biased region" description="Low complexity" evidence="2">
    <location>
        <begin position="686"/>
        <end position="697"/>
    </location>
</feature>
<organism evidence="3 4">
    <name type="scientific">Linum tenue</name>
    <dbReference type="NCBI Taxonomy" id="586396"/>
    <lineage>
        <taxon>Eukaryota</taxon>
        <taxon>Viridiplantae</taxon>
        <taxon>Streptophyta</taxon>
        <taxon>Embryophyta</taxon>
        <taxon>Tracheophyta</taxon>
        <taxon>Spermatophyta</taxon>
        <taxon>Magnoliopsida</taxon>
        <taxon>eudicotyledons</taxon>
        <taxon>Gunneridae</taxon>
        <taxon>Pentapetalae</taxon>
        <taxon>rosids</taxon>
        <taxon>fabids</taxon>
        <taxon>Malpighiales</taxon>
        <taxon>Linaceae</taxon>
        <taxon>Linum</taxon>
    </lineage>
</organism>
<feature type="region of interest" description="Disordered" evidence="2">
    <location>
        <begin position="419"/>
        <end position="706"/>
    </location>
</feature>
<feature type="compositionally biased region" description="Basic and acidic residues" evidence="2">
    <location>
        <begin position="441"/>
        <end position="464"/>
    </location>
</feature>
<feature type="compositionally biased region" description="Acidic residues" evidence="2">
    <location>
        <begin position="7"/>
        <end position="20"/>
    </location>
</feature>
<feature type="compositionally biased region" description="Basic residues" evidence="2">
    <location>
        <begin position="424"/>
        <end position="436"/>
    </location>
</feature>
<dbReference type="AlphaFoldDB" id="A0AAV0PC30"/>
<feature type="region of interest" description="Disordered" evidence="2">
    <location>
        <begin position="1"/>
        <end position="30"/>
    </location>
</feature>
<proteinExistence type="predicted"/>
<dbReference type="EMBL" id="CAMGYJ010000008">
    <property type="protein sequence ID" value="CAI0468554.1"/>
    <property type="molecule type" value="Genomic_DNA"/>
</dbReference>
<name>A0AAV0PC30_9ROSI</name>
<feature type="compositionally biased region" description="Low complexity" evidence="2">
    <location>
        <begin position="613"/>
        <end position="622"/>
    </location>
</feature>
<reference evidence="3" key="1">
    <citation type="submission" date="2022-08" db="EMBL/GenBank/DDBJ databases">
        <authorList>
            <person name="Gutierrez-Valencia J."/>
        </authorList>
    </citation>
    <scope>NUCLEOTIDE SEQUENCE</scope>
</reference>
<feature type="compositionally biased region" description="Basic residues" evidence="2">
    <location>
        <begin position="654"/>
        <end position="665"/>
    </location>
</feature>
<sequence>MSITLQPEEENNREEGEGEDQQEHETSAGDHVVVRTTNNEHVAGGWSGAFHLKKPNLHLRHLLGPLGRRRSQQAATMPTGILCGFRPFPSERKNVRPEVRTSMDLLFIKKTIFLQAEGSIYNRFSDPTYHEKIDLDILMQVVRGQSSKRREKKNSAPRPKQNGSSRGGSTGLVVLMMDLRKKIIQFRDVFDLPACDVSAFINKLVTETMSNLHSLYPEILPIKDLSEIKEGASIHEVLIYLCGALRSVGDAWVTTSDDDEWMDKSTSYKQNNMDELNSEQLVELALATLDCLIKISYEKFEHVVADEDEEDDDHSHEITSARSSTTSRCDLVDHHEKVLVGRSYSESSNTPFTASSSPVNTPTSVLPELTISCASSPKAEEFSTLYCSSPFLRLLSFQAVGGKLSRLDVKHMSFHLFPHGGSGSHHHRHHRRHKGSSSRAKSHENVPFEMDGSQKDLRTKEHKPTTGPKPPPPPPPPPRWRPPKPPPPPPPPFPSWVTLKTNNVVVPQPPPLPSRATLEKSALPQPPPLPTLHSCDTLEKSALPQPPPLPNLPSCDTLEKCAVPQPPPLPNLPSPKKDAVVVPQQHPLLTRSPPVLKSQPLLQPPPPPPPPRAASIGSGSSKAPPPSPSKDGPPPPAAAAGAPPPPPPGATKLLRPKKAHTKLKRSSQMGNLYRLLKGKVEGGNQVKSQRGRVSSGSGNSGGGKQGMADALAEITRRSAYFQQIEEDVHTYAEEITKLKKEISSFKTKDMVLSRFEGFPEKKLEAVRSAAALYCKLKGIVTDLQTWKIESPLDRLLDRIERYFNKAKGDMDAFERNKEEDCKRFKNHNIEFDLQILVQIKEAVERKIATSNGGQPSKTCCKTLWRAFQFAFRVYTFAGGHDDRADRLTKELAQQIEEDHRRMQEAN</sequence>
<feature type="compositionally biased region" description="Pro residues" evidence="2">
    <location>
        <begin position="564"/>
        <end position="573"/>
    </location>
</feature>
<dbReference type="InterPro" id="IPR040265">
    <property type="entry name" value="CHUP1/IPGA1-like"/>
</dbReference>